<evidence type="ECO:0000313" key="1">
    <source>
        <dbReference type="EMBL" id="AAM23968.1"/>
    </source>
</evidence>
<organism evidence="1 2">
    <name type="scientific">Caldanaerobacter subterraneus subsp. tengcongensis (strain DSM 15242 / JCM 11007 / NBRC 100824 / MB4)</name>
    <name type="common">Thermoanaerobacter tengcongensis</name>
    <dbReference type="NCBI Taxonomy" id="273068"/>
    <lineage>
        <taxon>Bacteria</taxon>
        <taxon>Bacillati</taxon>
        <taxon>Bacillota</taxon>
        <taxon>Clostridia</taxon>
        <taxon>Thermoanaerobacterales</taxon>
        <taxon>Thermoanaerobacteraceae</taxon>
        <taxon>Caldanaerobacter</taxon>
    </lineage>
</organism>
<keyword evidence="2" id="KW-1185">Reference proteome</keyword>
<dbReference type="AlphaFoldDB" id="Q8RBV2"/>
<dbReference type="STRING" id="273068.TTE0706"/>
<accession>Q8RBV2</accession>
<proteinExistence type="predicted"/>
<evidence type="ECO:0000313" key="2">
    <source>
        <dbReference type="Proteomes" id="UP000000555"/>
    </source>
</evidence>
<sequence length="54" mass="6436">MLTIQAKLVFDKEKDKQIVLDLKLFEKFRKRHINGKAYEKLNSKKKGKEISTQE</sequence>
<protein>
    <submittedName>
        <fullName evidence="1">Uncharacterized protein</fullName>
    </submittedName>
</protein>
<dbReference type="KEGG" id="tte:TTE0706"/>
<dbReference type="RefSeq" id="WP_011025109.1">
    <property type="nucleotide sequence ID" value="NC_003869.1"/>
</dbReference>
<reference evidence="1 2" key="1">
    <citation type="journal article" date="2002" name="Genome Res.">
        <title>A complete sequence of the T. tengcongensis genome.</title>
        <authorList>
            <person name="Bao Q."/>
            <person name="Tian Y."/>
            <person name="Li W."/>
            <person name="Xu Z."/>
            <person name="Xuan Z."/>
            <person name="Hu S."/>
            <person name="Dong W."/>
            <person name="Yang J."/>
            <person name="Chen Y."/>
            <person name="Xue Y."/>
            <person name="Xu Y."/>
            <person name="Lai X."/>
            <person name="Huang L."/>
            <person name="Dong X."/>
            <person name="Ma Y."/>
            <person name="Ling L."/>
            <person name="Tan H."/>
            <person name="Chen R."/>
            <person name="Wang J."/>
            <person name="Yu J."/>
            <person name="Yang H."/>
        </authorList>
    </citation>
    <scope>NUCLEOTIDE SEQUENCE [LARGE SCALE GENOMIC DNA]</scope>
    <source>
        <strain evidence="2">DSM 15242 / JCM 11007 / NBRC 100824 / MB4</strain>
    </source>
</reference>
<dbReference type="EMBL" id="AE008691">
    <property type="protein sequence ID" value="AAM23968.1"/>
    <property type="molecule type" value="Genomic_DNA"/>
</dbReference>
<gene>
    <name evidence="1" type="ordered locus">TTE0706</name>
</gene>
<dbReference type="Proteomes" id="UP000000555">
    <property type="component" value="Chromosome"/>
</dbReference>
<name>Q8RBV2_CALS4</name>
<dbReference type="HOGENOM" id="CLU_3041397_0_0_9"/>